<accession>A0A809S5H9</accession>
<comment type="similarity">
    <text evidence="1">Belongs to the DinB family.</text>
</comment>
<dbReference type="InterPro" id="IPR007837">
    <property type="entry name" value="DinB"/>
</dbReference>
<feature type="binding site" evidence="3">
    <location>
        <position position="113"/>
    </location>
    <ligand>
        <name>a divalent metal cation</name>
        <dbReference type="ChEBI" id="CHEBI:60240"/>
    </ligand>
</feature>
<feature type="binding site" evidence="3">
    <location>
        <position position="40"/>
    </location>
    <ligand>
        <name>a divalent metal cation</name>
        <dbReference type="ChEBI" id="CHEBI:60240"/>
    </ligand>
</feature>
<keyword evidence="2 3" id="KW-0479">Metal-binding</keyword>
<gene>
    <name evidence="4" type="ORF">NPRO_18520</name>
</gene>
<dbReference type="GO" id="GO:0046872">
    <property type="term" value="F:metal ion binding"/>
    <property type="evidence" value="ECO:0007669"/>
    <property type="project" value="UniProtKB-KW"/>
</dbReference>
<dbReference type="Gene3D" id="1.20.120.450">
    <property type="entry name" value="dinb family like domain"/>
    <property type="match status" value="1"/>
</dbReference>
<dbReference type="Proteomes" id="UP000662873">
    <property type="component" value="Chromosome"/>
</dbReference>
<dbReference type="InterPro" id="IPR034660">
    <property type="entry name" value="DinB/YfiT-like"/>
</dbReference>
<evidence type="ECO:0000256" key="3">
    <source>
        <dbReference type="PIRSR" id="PIRSR607837-1"/>
    </source>
</evidence>
<feature type="binding site" evidence="3">
    <location>
        <position position="117"/>
    </location>
    <ligand>
        <name>a divalent metal cation</name>
        <dbReference type="ChEBI" id="CHEBI:60240"/>
    </ligand>
</feature>
<dbReference type="SUPFAM" id="SSF109854">
    <property type="entry name" value="DinB/YfiT-like putative metalloenzymes"/>
    <property type="match status" value="1"/>
</dbReference>
<evidence type="ECO:0000256" key="1">
    <source>
        <dbReference type="ARBA" id="ARBA00008635"/>
    </source>
</evidence>
<dbReference type="AlphaFoldDB" id="A0A809S5H9"/>
<evidence type="ECO:0000313" key="4">
    <source>
        <dbReference type="EMBL" id="BBO24257.1"/>
    </source>
</evidence>
<dbReference type="KEGG" id="npy:NPRO_18520"/>
<dbReference type="EMBL" id="AP021858">
    <property type="protein sequence ID" value="BBO24257.1"/>
    <property type="molecule type" value="Genomic_DNA"/>
</dbReference>
<proteinExistence type="inferred from homology"/>
<organism evidence="4 5">
    <name type="scientific">Candidatus Nitrosymbiomonas proteolyticus</name>
    <dbReference type="NCBI Taxonomy" id="2608984"/>
    <lineage>
        <taxon>Bacteria</taxon>
        <taxon>Bacillati</taxon>
        <taxon>Armatimonadota</taxon>
        <taxon>Armatimonadota incertae sedis</taxon>
        <taxon>Candidatus Nitrosymbiomonas</taxon>
    </lineage>
</organism>
<evidence type="ECO:0000256" key="2">
    <source>
        <dbReference type="ARBA" id="ARBA00022723"/>
    </source>
</evidence>
<evidence type="ECO:0000313" key="5">
    <source>
        <dbReference type="Proteomes" id="UP000662873"/>
    </source>
</evidence>
<reference evidence="4" key="1">
    <citation type="journal article" name="DNA Res.">
        <title>The physiological potential of anammox bacteria as revealed by their core genome structure.</title>
        <authorList>
            <person name="Okubo T."/>
            <person name="Toyoda A."/>
            <person name="Fukuhara K."/>
            <person name="Uchiyama I."/>
            <person name="Harigaya Y."/>
            <person name="Kuroiwa M."/>
            <person name="Suzuki T."/>
            <person name="Murakami Y."/>
            <person name="Suwa Y."/>
            <person name="Takami H."/>
        </authorList>
    </citation>
    <scope>NUCLEOTIDE SEQUENCE</scope>
    <source>
        <strain evidence="4">317325-2</strain>
    </source>
</reference>
<sequence>MDLRSAILQGFDYDQWANTKWVANLGQFRDMLRAQEILEHILFAHKTWLSRCGIDWSQAQFDVPLADLFGASNDLWRAVITDQQLSARVTYETSNGSEHRNTLEEIARHVLLHGAYHRGQLRGLIELEGGRAFPETDFIFFLREFGD</sequence>
<protein>
    <submittedName>
        <fullName evidence="4">DinB family protein</fullName>
    </submittedName>
</protein>
<dbReference type="Pfam" id="PF05163">
    <property type="entry name" value="DinB"/>
    <property type="match status" value="1"/>
</dbReference>
<name>A0A809S5H9_9BACT</name>